<dbReference type="AlphaFoldDB" id="M2B738"/>
<gene>
    <name evidence="1" type="ORF">RE6C_01253</name>
</gene>
<protein>
    <submittedName>
        <fullName evidence="1">Uncharacterized protein</fullName>
    </submittedName>
</protein>
<sequence>MNGPADGEDFVPEIYDERFELSNGTIAVRRLGGLETPSVTESLFDRAGYDYL</sequence>
<proteinExistence type="predicted"/>
<accession>M2B738</accession>
<dbReference type="RefSeq" id="WP_008654788.1">
    <property type="nucleotide sequence ID" value="NZ_ANMO01000072.1"/>
</dbReference>
<evidence type="ECO:0000313" key="2">
    <source>
        <dbReference type="Proteomes" id="UP000011529"/>
    </source>
</evidence>
<dbReference type="Proteomes" id="UP000011529">
    <property type="component" value="Unassembled WGS sequence"/>
</dbReference>
<comment type="caution">
    <text evidence="1">The sequence shown here is derived from an EMBL/GenBank/DDBJ whole genome shotgun (WGS) entry which is preliminary data.</text>
</comment>
<dbReference type="PATRIC" id="fig|1263867.3.peg.1324"/>
<name>M2B738_9BACT</name>
<evidence type="ECO:0000313" key="1">
    <source>
        <dbReference type="EMBL" id="EMB18009.1"/>
    </source>
</evidence>
<organism evidence="1 2">
    <name type="scientific">Rhodopirellula europaea 6C</name>
    <dbReference type="NCBI Taxonomy" id="1263867"/>
    <lineage>
        <taxon>Bacteria</taxon>
        <taxon>Pseudomonadati</taxon>
        <taxon>Planctomycetota</taxon>
        <taxon>Planctomycetia</taxon>
        <taxon>Pirellulales</taxon>
        <taxon>Pirellulaceae</taxon>
        <taxon>Rhodopirellula</taxon>
    </lineage>
</organism>
<reference evidence="1" key="2">
    <citation type="journal article" date="2013" name="Mar. Genomics">
        <title>Expression of sulfatases in Rhodopirellula baltica and the diversity of sulfatases in the genus Rhodopirellula.</title>
        <authorList>
            <person name="Wegner C.E."/>
            <person name="Richter-Heitmann T."/>
            <person name="Klindworth A."/>
            <person name="Klockow C."/>
            <person name="Richter M."/>
            <person name="Achstetter T."/>
            <person name="Glockner F.O."/>
            <person name="Harder J."/>
        </authorList>
    </citation>
    <scope>NUCLEOTIDE SEQUENCE [LARGE SCALE GENOMIC DNA]</scope>
    <source>
        <strain evidence="1">6C</strain>
    </source>
</reference>
<reference evidence="1" key="1">
    <citation type="submission" date="2012-11" db="EMBL/GenBank/DDBJ databases">
        <title>Permanent draft genomes of Rhodopirellula europaea strain SH398 and 6C.</title>
        <authorList>
            <person name="Richter M."/>
            <person name="Richter-Heitmann T."/>
            <person name="Frank C."/>
            <person name="Harder J."/>
            <person name="Glockner F.O."/>
        </authorList>
    </citation>
    <scope>NUCLEOTIDE SEQUENCE</scope>
    <source>
        <strain evidence="1">6C</strain>
    </source>
</reference>
<dbReference type="EMBL" id="ANMO01000072">
    <property type="protein sequence ID" value="EMB18009.1"/>
    <property type="molecule type" value="Genomic_DNA"/>
</dbReference>
<keyword evidence="2" id="KW-1185">Reference proteome</keyword>